<gene>
    <name evidence="7" type="ORF">ACFQKE_02035</name>
</gene>
<feature type="domain" description="Peptidase M10 metallopeptidase" evidence="6">
    <location>
        <begin position="156"/>
        <end position="192"/>
    </location>
</feature>
<evidence type="ECO:0000256" key="1">
    <source>
        <dbReference type="ARBA" id="ARBA00022670"/>
    </source>
</evidence>
<dbReference type="EC" id="3.4.24.-" evidence="7"/>
<dbReference type="Gene3D" id="3.40.390.10">
    <property type="entry name" value="Collagenase (Catalytic Domain)"/>
    <property type="match status" value="1"/>
</dbReference>
<keyword evidence="2" id="KW-0479">Metal-binding</keyword>
<organism evidence="7 8">
    <name type="scientific">Haloplanus litoreus</name>
    <dbReference type="NCBI Taxonomy" id="767515"/>
    <lineage>
        <taxon>Archaea</taxon>
        <taxon>Methanobacteriati</taxon>
        <taxon>Methanobacteriota</taxon>
        <taxon>Stenosarchaea group</taxon>
        <taxon>Halobacteria</taxon>
        <taxon>Halobacteriales</taxon>
        <taxon>Haloferacaceae</taxon>
        <taxon>Haloplanus</taxon>
    </lineage>
</organism>
<protein>
    <submittedName>
        <fullName evidence="7">Matrixin family metalloprotease</fullName>
        <ecNumber evidence="7">3.4.24.-</ecNumber>
    </submittedName>
</protein>
<proteinExistence type="predicted"/>
<evidence type="ECO:0000256" key="2">
    <source>
        <dbReference type="ARBA" id="ARBA00022723"/>
    </source>
</evidence>
<dbReference type="EMBL" id="JBHTAT010000001">
    <property type="protein sequence ID" value="MFC7254098.1"/>
    <property type="molecule type" value="Genomic_DNA"/>
</dbReference>
<evidence type="ECO:0000259" key="6">
    <source>
        <dbReference type="Pfam" id="PF00413"/>
    </source>
</evidence>
<keyword evidence="7" id="KW-0482">Metalloprotease</keyword>
<comment type="caution">
    <text evidence="7">The sequence shown here is derived from an EMBL/GenBank/DDBJ whole genome shotgun (WGS) entry which is preliminary data.</text>
</comment>
<keyword evidence="3 7" id="KW-0378">Hydrolase</keyword>
<dbReference type="Proteomes" id="UP001596434">
    <property type="component" value="Unassembled WGS sequence"/>
</dbReference>
<evidence type="ECO:0000256" key="5">
    <source>
        <dbReference type="SAM" id="MobiDB-lite"/>
    </source>
</evidence>
<evidence type="ECO:0000313" key="8">
    <source>
        <dbReference type="Proteomes" id="UP001596434"/>
    </source>
</evidence>
<accession>A0ABD5ZTZ9</accession>
<keyword evidence="8" id="KW-1185">Reference proteome</keyword>
<dbReference type="PROSITE" id="PS51257">
    <property type="entry name" value="PROKAR_LIPOPROTEIN"/>
    <property type="match status" value="1"/>
</dbReference>
<feature type="compositionally biased region" description="Low complexity" evidence="5">
    <location>
        <begin position="20"/>
        <end position="59"/>
    </location>
</feature>
<sequence>MTARTLVIAVLLVLAGCTTPLDPSATTPTDTPVPAAADPTTPTRTGTPTATKPATTATPSANPWGDEPIVVAIRNEGGRVRDFEPLVREAASFWEENDDAYLGFGVRYEVRPDAENPDLVVAFTDEIPDCGGVADAVGCAPRLTDSRMVDRPETVWVKSGLSDASTTLVTKHELGHTLGLDHDDAPQAVMRARSVIYTEPQPNATERDFPWADGDFTVRVDRENASDPDGVGRQVDHALTYYEEGTSGMPGNLTFERTGAADAEIRIRFGETPTCRASSGSCISTYGTDPDGDGAIETYTRVEITLVGLDTDAVGWHVGYWLAHVFGAEADAEKPSPFRDASYRERRSNWWE</sequence>
<dbReference type="InterPro" id="IPR001818">
    <property type="entry name" value="Pept_M10_metallopeptidase"/>
</dbReference>
<dbReference type="GO" id="GO:0008237">
    <property type="term" value="F:metallopeptidase activity"/>
    <property type="evidence" value="ECO:0007669"/>
    <property type="project" value="UniProtKB-KW"/>
</dbReference>
<dbReference type="GO" id="GO:0006508">
    <property type="term" value="P:proteolysis"/>
    <property type="evidence" value="ECO:0007669"/>
    <property type="project" value="UniProtKB-KW"/>
</dbReference>
<evidence type="ECO:0000256" key="4">
    <source>
        <dbReference type="ARBA" id="ARBA00022833"/>
    </source>
</evidence>
<name>A0ABD5ZTZ9_9EURY</name>
<keyword evidence="4" id="KW-0862">Zinc</keyword>
<dbReference type="Pfam" id="PF00413">
    <property type="entry name" value="Peptidase_M10"/>
    <property type="match status" value="1"/>
</dbReference>
<evidence type="ECO:0000256" key="3">
    <source>
        <dbReference type="ARBA" id="ARBA00022801"/>
    </source>
</evidence>
<dbReference type="RefSeq" id="WP_379702308.1">
    <property type="nucleotide sequence ID" value="NZ_JBHTAT010000001.1"/>
</dbReference>
<reference evidence="7 8" key="1">
    <citation type="journal article" date="2019" name="Int. J. Syst. Evol. Microbiol.">
        <title>The Global Catalogue of Microorganisms (GCM) 10K type strain sequencing project: providing services to taxonomists for standard genome sequencing and annotation.</title>
        <authorList>
            <consortium name="The Broad Institute Genomics Platform"/>
            <consortium name="The Broad Institute Genome Sequencing Center for Infectious Disease"/>
            <person name="Wu L."/>
            <person name="Ma J."/>
        </authorList>
    </citation>
    <scope>NUCLEOTIDE SEQUENCE [LARGE SCALE GENOMIC DNA]</scope>
    <source>
        <strain evidence="7 8">GX21</strain>
    </source>
</reference>
<dbReference type="GO" id="GO:0046872">
    <property type="term" value="F:metal ion binding"/>
    <property type="evidence" value="ECO:0007669"/>
    <property type="project" value="UniProtKB-KW"/>
</dbReference>
<dbReference type="GeneID" id="96952392"/>
<dbReference type="SUPFAM" id="SSF55486">
    <property type="entry name" value="Metalloproteases ('zincins'), catalytic domain"/>
    <property type="match status" value="1"/>
</dbReference>
<keyword evidence="1" id="KW-0645">Protease</keyword>
<feature type="region of interest" description="Disordered" evidence="5">
    <location>
        <begin position="20"/>
        <end position="65"/>
    </location>
</feature>
<dbReference type="InterPro" id="IPR024079">
    <property type="entry name" value="MetalloPept_cat_dom_sf"/>
</dbReference>
<evidence type="ECO:0000313" key="7">
    <source>
        <dbReference type="EMBL" id="MFC7254098.1"/>
    </source>
</evidence>
<dbReference type="AlphaFoldDB" id="A0ABD5ZTZ9"/>